<organism evidence="9 10">
    <name type="scientific">Nematostella vectensis</name>
    <name type="common">Starlet sea anemone</name>
    <dbReference type="NCBI Taxonomy" id="45351"/>
    <lineage>
        <taxon>Eukaryota</taxon>
        <taxon>Metazoa</taxon>
        <taxon>Cnidaria</taxon>
        <taxon>Anthozoa</taxon>
        <taxon>Hexacorallia</taxon>
        <taxon>Actiniaria</taxon>
        <taxon>Edwardsiidae</taxon>
        <taxon>Nematostella</taxon>
    </lineage>
</organism>
<dbReference type="STRING" id="45351.A7RP34"/>
<feature type="domain" description="BTB" evidence="8">
    <location>
        <begin position="6"/>
        <end position="112"/>
    </location>
</feature>
<dbReference type="Proteomes" id="UP000001593">
    <property type="component" value="Unassembled WGS sequence"/>
</dbReference>
<dbReference type="GO" id="GO:0008076">
    <property type="term" value="C:voltage-gated potassium channel complex"/>
    <property type="evidence" value="ECO:0007669"/>
    <property type="project" value="InterPro"/>
</dbReference>
<protein>
    <recommendedName>
        <fullName evidence="8">BTB domain-containing protein</fullName>
    </recommendedName>
</protein>
<dbReference type="KEGG" id="nve:5518978"/>
<dbReference type="SUPFAM" id="SSF54695">
    <property type="entry name" value="POZ domain"/>
    <property type="match status" value="1"/>
</dbReference>
<evidence type="ECO:0000256" key="1">
    <source>
        <dbReference type="ARBA" id="ARBA00004141"/>
    </source>
</evidence>
<comment type="subcellular location">
    <subcellularLocation>
        <location evidence="1">Membrane</location>
        <topology evidence="1">Multi-pass membrane protein</topology>
    </subcellularLocation>
</comment>
<dbReference type="FunFam" id="3.30.710.10:FF:000002">
    <property type="entry name" value="Potassium voltage-gated channel subfamily C member 2"/>
    <property type="match status" value="1"/>
</dbReference>
<dbReference type="Gene3D" id="3.30.710.10">
    <property type="entry name" value="Potassium Channel Kv1.1, Chain A"/>
    <property type="match status" value="1"/>
</dbReference>
<dbReference type="InterPro" id="IPR028325">
    <property type="entry name" value="VG_K_chnl"/>
</dbReference>
<dbReference type="PRINTS" id="PR00169">
    <property type="entry name" value="KCHANNEL"/>
</dbReference>
<reference evidence="9 10" key="1">
    <citation type="journal article" date="2007" name="Science">
        <title>Sea anemone genome reveals ancestral eumetazoan gene repertoire and genomic organization.</title>
        <authorList>
            <person name="Putnam N.H."/>
            <person name="Srivastava M."/>
            <person name="Hellsten U."/>
            <person name="Dirks B."/>
            <person name="Chapman J."/>
            <person name="Salamov A."/>
            <person name="Terry A."/>
            <person name="Shapiro H."/>
            <person name="Lindquist E."/>
            <person name="Kapitonov V.V."/>
            <person name="Jurka J."/>
            <person name="Genikhovich G."/>
            <person name="Grigoriev I.V."/>
            <person name="Lucas S.M."/>
            <person name="Steele R.E."/>
            <person name="Finnerty J.R."/>
            <person name="Technau U."/>
            <person name="Martindale M.Q."/>
            <person name="Rokhsar D.S."/>
        </authorList>
    </citation>
    <scope>NUCLEOTIDE SEQUENCE [LARGE SCALE GENOMIC DNA]</scope>
    <source>
        <strain evidence="10">CH2 X CH6</strain>
    </source>
</reference>
<dbReference type="CDD" id="cd18379">
    <property type="entry name" value="BTB_POZ_Kv3_KCNC"/>
    <property type="match status" value="1"/>
</dbReference>
<accession>A7RP34</accession>
<dbReference type="eggNOG" id="KOG3713">
    <property type="taxonomic scope" value="Eukaryota"/>
</dbReference>
<dbReference type="EMBL" id="DS469524">
    <property type="protein sequence ID" value="EDO46844.1"/>
    <property type="molecule type" value="Genomic_DNA"/>
</dbReference>
<evidence type="ECO:0000259" key="8">
    <source>
        <dbReference type="SMART" id="SM00225"/>
    </source>
</evidence>
<dbReference type="InterPro" id="IPR011333">
    <property type="entry name" value="SKP1/BTB/POZ_sf"/>
</dbReference>
<keyword evidence="10" id="KW-1185">Reference proteome</keyword>
<evidence type="ECO:0000256" key="2">
    <source>
        <dbReference type="ARBA" id="ARBA00022448"/>
    </source>
</evidence>
<dbReference type="InParanoid" id="A7RP34"/>
<sequence>KTSSSSKIVLNVGGFKHETYISTLRNIPDSRLCNLGERHQSMNKASEYDANKNEYFFDRHPGVFAHILNYYRTGKLHCPNDVCGPVFEEELQYWGIDEEQVETCCWELYKQHREKQEKLKCFKLPGFDDTEESPLLTSQDSGLFEAEDVISWWSRVQPKIWKSLEEPHSSQLAKV</sequence>
<dbReference type="GO" id="GO:0005249">
    <property type="term" value="F:voltage-gated potassium channel activity"/>
    <property type="evidence" value="ECO:0007669"/>
    <property type="project" value="InterPro"/>
</dbReference>
<feature type="non-terminal residue" evidence="9">
    <location>
        <position position="175"/>
    </location>
</feature>
<dbReference type="InterPro" id="IPR000210">
    <property type="entry name" value="BTB/POZ_dom"/>
</dbReference>
<evidence type="ECO:0000256" key="4">
    <source>
        <dbReference type="ARBA" id="ARBA00022989"/>
    </source>
</evidence>
<dbReference type="Pfam" id="PF02214">
    <property type="entry name" value="BTB_2"/>
    <property type="match status" value="1"/>
</dbReference>
<keyword evidence="4" id="KW-1133">Transmembrane helix</keyword>
<feature type="non-terminal residue" evidence="9">
    <location>
        <position position="1"/>
    </location>
</feature>
<keyword evidence="2" id="KW-0813">Transport</keyword>
<dbReference type="OMA" id="RRIWIFL"/>
<dbReference type="GO" id="GO:0051260">
    <property type="term" value="P:protein homooligomerization"/>
    <property type="evidence" value="ECO:0007669"/>
    <property type="project" value="InterPro"/>
</dbReference>
<dbReference type="PANTHER" id="PTHR11537:SF252">
    <property type="entry name" value="POTASSIUM VOLTAGE-GATED CHANNEL PROTEIN SHAW"/>
    <property type="match status" value="1"/>
</dbReference>
<keyword evidence="6" id="KW-0472">Membrane</keyword>
<evidence type="ECO:0000313" key="10">
    <source>
        <dbReference type="Proteomes" id="UP000001593"/>
    </source>
</evidence>
<dbReference type="PANTHER" id="PTHR11537">
    <property type="entry name" value="VOLTAGE-GATED POTASSIUM CHANNEL"/>
    <property type="match status" value="1"/>
</dbReference>
<keyword evidence="7" id="KW-0407">Ion channel</keyword>
<proteinExistence type="predicted"/>
<keyword evidence="3" id="KW-0812">Transmembrane</keyword>
<evidence type="ECO:0000256" key="5">
    <source>
        <dbReference type="ARBA" id="ARBA00023065"/>
    </source>
</evidence>
<dbReference type="HOGENOM" id="CLU_011722_7_1_1"/>
<dbReference type="OrthoDB" id="5981179at2759"/>
<dbReference type="InterPro" id="IPR003974">
    <property type="entry name" value="K_chnl_volt-dep_Kv3"/>
</dbReference>
<dbReference type="InterPro" id="IPR003131">
    <property type="entry name" value="T1-type_BTB"/>
</dbReference>
<dbReference type="SMART" id="SM00225">
    <property type="entry name" value="BTB"/>
    <property type="match status" value="1"/>
</dbReference>
<evidence type="ECO:0000256" key="6">
    <source>
        <dbReference type="ARBA" id="ARBA00023136"/>
    </source>
</evidence>
<gene>
    <name evidence="9" type="ORF">NEMVEDRAFT_v1g36427</name>
</gene>
<dbReference type="AlphaFoldDB" id="A7RP34"/>
<keyword evidence="5" id="KW-0406">Ion transport</keyword>
<dbReference type="PhylomeDB" id="A7RP34"/>
<dbReference type="PRINTS" id="PR01498">
    <property type="entry name" value="SHAWCHANNEL"/>
</dbReference>
<name>A7RP34_NEMVE</name>
<evidence type="ECO:0000256" key="7">
    <source>
        <dbReference type="ARBA" id="ARBA00023303"/>
    </source>
</evidence>
<evidence type="ECO:0000256" key="3">
    <source>
        <dbReference type="ARBA" id="ARBA00022692"/>
    </source>
</evidence>
<evidence type="ECO:0000313" key="9">
    <source>
        <dbReference type="EMBL" id="EDO46844.1"/>
    </source>
</evidence>